<feature type="domain" description="Response regulatory" evidence="2">
    <location>
        <begin position="3"/>
        <end position="120"/>
    </location>
</feature>
<accession>A0A9E8NJ95</accession>
<dbReference type="KEGG" id="dpf:ON006_13945"/>
<dbReference type="AlphaFoldDB" id="A0A9E8NJ95"/>
<evidence type="ECO:0000259" key="2">
    <source>
        <dbReference type="PROSITE" id="PS50110"/>
    </source>
</evidence>
<organism evidence="3 4">
    <name type="scientific">Dyadobacter pollutisoli</name>
    <dbReference type="NCBI Taxonomy" id="2910158"/>
    <lineage>
        <taxon>Bacteria</taxon>
        <taxon>Pseudomonadati</taxon>
        <taxon>Bacteroidota</taxon>
        <taxon>Cytophagia</taxon>
        <taxon>Cytophagales</taxon>
        <taxon>Spirosomataceae</taxon>
        <taxon>Dyadobacter</taxon>
    </lineage>
</organism>
<name>A0A9E8NJ95_9BACT</name>
<dbReference type="PANTHER" id="PTHR45566">
    <property type="entry name" value="HTH-TYPE TRANSCRIPTIONAL REGULATOR YHJB-RELATED"/>
    <property type="match status" value="1"/>
</dbReference>
<dbReference type="InterPro" id="IPR051015">
    <property type="entry name" value="EvgA-like"/>
</dbReference>
<dbReference type="Gene3D" id="3.40.50.2300">
    <property type="match status" value="1"/>
</dbReference>
<dbReference type="SUPFAM" id="SSF52172">
    <property type="entry name" value="CheY-like"/>
    <property type="match status" value="1"/>
</dbReference>
<reference evidence="3" key="1">
    <citation type="submission" date="2022-11" db="EMBL/GenBank/DDBJ databases">
        <title>Dyadobacter pollutisoli sp. nov., isolated from plastic dumped soil.</title>
        <authorList>
            <person name="Kim J.M."/>
            <person name="Kim K.R."/>
            <person name="Lee J.K."/>
            <person name="Hao L."/>
            <person name="Jeon C.O."/>
        </authorList>
    </citation>
    <scope>NUCLEOTIDE SEQUENCE</scope>
    <source>
        <strain evidence="3">U1</strain>
    </source>
</reference>
<evidence type="ECO:0000313" key="4">
    <source>
        <dbReference type="Proteomes" id="UP001164653"/>
    </source>
</evidence>
<dbReference type="Proteomes" id="UP001164653">
    <property type="component" value="Chromosome"/>
</dbReference>
<comment type="caution">
    <text evidence="1">Lacks conserved residue(s) required for the propagation of feature annotation.</text>
</comment>
<dbReference type="RefSeq" id="WP_244820405.1">
    <property type="nucleotide sequence ID" value="NZ_CP112998.1"/>
</dbReference>
<evidence type="ECO:0000256" key="1">
    <source>
        <dbReference type="PROSITE-ProRule" id="PRU00169"/>
    </source>
</evidence>
<sequence length="136" mass="15171">MMNVIIVDEHGLFRTGTRITLKSRFDNVATLETDSIYDLERIMQVNIFDIVIIGLSEEHSKIDRGALKKIMKTHPLVSFIVCGGIPDYKLGRSLMRMGVKGYLTKQGCPEELVACVRAVLAGQSFLNDQVSSPLQD</sequence>
<proteinExistence type="predicted"/>
<evidence type="ECO:0000313" key="3">
    <source>
        <dbReference type="EMBL" id="WAC15039.1"/>
    </source>
</evidence>
<dbReference type="PROSITE" id="PS50110">
    <property type="entry name" value="RESPONSE_REGULATORY"/>
    <property type="match status" value="1"/>
</dbReference>
<keyword evidence="4" id="KW-1185">Reference proteome</keyword>
<dbReference type="InterPro" id="IPR011006">
    <property type="entry name" value="CheY-like_superfamily"/>
</dbReference>
<dbReference type="InterPro" id="IPR001789">
    <property type="entry name" value="Sig_transdc_resp-reg_receiver"/>
</dbReference>
<dbReference type="EMBL" id="CP112998">
    <property type="protein sequence ID" value="WAC15039.1"/>
    <property type="molecule type" value="Genomic_DNA"/>
</dbReference>
<dbReference type="GO" id="GO:0000160">
    <property type="term" value="P:phosphorelay signal transduction system"/>
    <property type="evidence" value="ECO:0007669"/>
    <property type="project" value="InterPro"/>
</dbReference>
<protein>
    <recommendedName>
        <fullName evidence="2">Response regulatory domain-containing protein</fullName>
    </recommendedName>
</protein>
<dbReference type="PANTHER" id="PTHR45566:SF1">
    <property type="entry name" value="HTH-TYPE TRANSCRIPTIONAL REGULATOR YHJB-RELATED"/>
    <property type="match status" value="1"/>
</dbReference>
<gene>
    <name evidence="3" type="ORF">ON006_13945</name>
</gene>